<evidence type="ECO:0000313" key="1">
    <source>
        <dbReference type="EMBL" id="AEG71299.1"/>
    </source>
</evidence>
<dbReference type="AlphaFoldDB" id="F6G8T0"/>
<name>F6G8T0_RALS8</name>
<geneLocation type="plasmid" evidence="2"/>
<protein>
    <submittedName>
        <fullName evidence="1">Uncharacterized protein</fullName>
    </submittedName>
</protein>
<dbReference type="EMBL" id="CP002820">
    <property type="protein sequence ID" value="AEG71299.1"/>
    <property type="molecule type" value="Genomic_DNA"/>
</dbReference>
<reference evidence="1 2" key="1">
    <citation type="journal article" date="2011" name="J. Bacteriol.">
        <title>Complete genome sequence of the plant pathogen Ralstonia solanacearum strain Po82.</title>
        <authorList>
            <person name="Xu J."/>
            <person name="Zheng H.J."/>
            <person name="Liu L."/>
            <person name="Pan Z.C."/>
            <person name="Prior P."/>
            <person name="Tang B."/>
            <person name="Xu J.S."/>
            <person name="Zhang H."/>
            <person name="Tian Q."/>
            <person name="Zhang L.Q."/>
            <person name="Feng J."/>
        </authorList>
    </citation>
    <scope>NUCLEOTIDE SEQUENCE [LARGE SCALE GENOMIC DNA]</scope>
    <source>
        <strain evidence="2">Po82</strain>
    </source>
</reference>
<keyword evidence="1" id="KW-0614">Plasmid</keyword>
<gene>
    <name evidence="1" type="ordered locus">RSPO_m00661</name>
</gene>
<sequence length="43" mass="4425">MDDAATVAGSTNGRRSLVHLDERRCTEGAQGMMAATTAMARGG</sequence>
<dbReference type="KEGG" id="rsn:RSPO_m00661"/>
<proteinExistence type="predicted"/>
<dbReference type="HOGENOM" id="CLU_3238610_0_0_4"/>
<dbReference type="Proteomes" id="UP000007953">
    <property type="component" value="Plasmid megaplasmid"/>
</dbReference>
<evidence type="ECO:0000313" key="2">
    <source>
        <dbReference type="Proteomes" id="UP000007953"/>
    </source>
</evidence>
<organism evidence="1 2">
    <name type="scientific">Ralstonia solanacearum (strain Po82)</name>
    <dbReference type="NCBI Taxonomy" id="1031711"/>
    <lineage>
        <taxon>Bacteria</taxon>
        <taxon>Pseudomonadati</taxon>
        <taxon>Pseudomonadota</taxon>
        <taxon>Betaproteobacteria</taxon>
        <taxon>Burkholderiales</taxon>
        <taxon>Burkholderiaceae</taxon>
        <taxon>Ralstonia</taxon>
        <taxon>Ralstonia solanacearum species complex</taxon>
    </lineage>
</organism>
<accession>F6G8T0</accession>